<dbReference type="EMBL" id="AP021876">
    <property type="protein sequence ID" value="BBO80429.1"/>
    <property type="molecule type" value="Genomic_DNA"/>
</dbReference>
<accession>A0A5K7ZLB7</accession>
<dbReference type="Proteomes" id="UP000425960">
    <property type="component" value="Chromosome"/>
</dbReference>
<gene>
    <name evidence="1" type="ORF">DSCO28_09950</name>
</gene>
<evidence type="ECO:0000313" key="2">
    <source>
        <dbReference type="Proteomes" id="UP000425960"/>
    </source>
</evidence>
<name>A0A5K7ZLB7_9BACT</name>
<sequence>MERLWQAAWKEIRRSRGEAIQAGVQAQEIIAEELLETLIKFIPIIREKSSTDKSFILTIPDRYELHGTVMFFKVVSIEAGFRIPETDLKMIRELDEIDQWRD</sequence>
<protein>
    <submittedName>
        <fullName evidence="1">Uncharacterized protein</fullName>
    </submittedName>
</protein>
<evidence type="ECO:0000313" key="1">
    <source>
        <dbReference type="EMBL" id="BBO80429.1"/>
    </source>
</evidence>
<organism evidence="1 2">
    <name type="scientific">Desulfosarcina ovata subsp. sediminis</name>
    <dbReference type="NCBI Taxonomy" id="885957"/>
    <lineage>
        <taxon>Bacteria</taxon>
        <taxon>Pseudomonadati</taxon>
        <taxon>Thermodesulfobacteriota</taxon>
        <taxon>Desulfobacteria</taxon>
        <taxon>Desulfobacterales</taxon>
        <taxon>Desulfosarcinaceae</taxon>
        <taxon>Desulfosarcina</taxon>
    </lineage>
</organism>
<proteinExistence type="predicted"/>
<reference evidence="1 2" key="1">
    <citation type="submission" date="2019-11" db="EMBL/GenBank/DDBJ databases">
        <title>Comparative genomics of hydrocarbon-degrading Desulfosarcina strains.</title>
        <authorList>
            <person name="Watanabe M."/>
            <person name="Kojima H."/>
            <person name="Fukui M."/>
        </authorList>
    </citation>
    <scope>NUCLEOTIDE SEQUENCE [LARGE SCALE GENOMIC DNA]</scope>
    <source>
        <strain evidence="1 2">28bB2T</strain>
    </source>
</reference>
<dbReference type="AlphaFoldDB" id="A0A5K7ZLB7"/>
<dbReference type="KEGG" id="dov:DSCO28_09950"/>